<comment type="caution">
    <text evidence="2">The sequence shown here is derived from an EMBL/GenBank/DDBJ whole genome shotgun (WGS) entry which is preliminary data.</text>
</comment>
<evidence type="ECO:0000313" key="3">
    <source>
        <dbReference type="Proteomes" id="UP000623129"/>
    </source>
</evidence>
<reference evidence="2" key="1">
    <citation type="submission" date="2020-01" db="EMBL/GenBank/DDBJ databases">
        <title>Genome sequence of Kobresia littledalei, the first chromosome-level genome in the family Cyperaceae.</title>
        <authorList>
            <person name="Qu G."/>
        </authorList>
    </citation>
    <scope>NUCLEOTIDE SEQUENCE</scope>
    <source>
        <strain evidence="2">C.B.Clarke</strain>
        <tissue evidence="2">Leaf</tissue>
    </source>
</reference>
<proteinExistence type="predicted"/>
<dbReference type="PANTHER" id="PTHR26312:SF123">
    <property type="entry name" value="TETRATRICOPEPTIDE REPEAT (TPR)-LIKE SUPERFAMILY PROTEIN"/>
    <property type="match status" value="1"/>
</dbReference>
<sequence length="203" mass="23177">MISLASSPPPLQYNEMETNFLTRSSSLQYPTRGARISFSQRRCMAVHVGSDERDRVRNRPGIVLRRTKSDTEIVVPGQKNQRIREYYREMLRLDPGNSLLLTNYGKFLHEVEGDVQGAMECYERAIVAGGTADENGEVMALYGKLIWEKEREKERAEVYMERAVQASPNDCYVLGSYAHFLWETEEESDSTTPDSSPPLDKKS</sequence>
<dbReference type="EMBL" id="SWLB01000008">
    <property type="protein sequence ID" value="KAF3335985.1"/>
    <property type="molecule type" value="Genomic_DNA"/>
</dbReference>
<dbReference type="InterPro" id="IPR011990">
    <property type="entry name" value="TPR-like_helical_dom_sf"/>
</dbReference>
<name>A0A833VPK6_9POAL</name>
<evidence type="ECO:0000256" key="1">
    <source>
        <dbReference type="SAM" id="MobiDB-lite"/>
    </source>
</evidence>
<dbReference type="SUPFAM" id="SSF48452">
    <property type="entry name" value="TPR-like"/>
    <property type="match status" value="1"/>
</dbReference>
<protein>
    <submittedName>
        <fullName evidence="2">Uncharacterized protein</fullName>
    </submittedName>
</protein>
<keyword evidence="3" id="KW-1185">Reference proteome</keyword>
<dbReference type="OrthoDB" id="439046at2759"/>
<organism evidence="2 3">
    <name type="scientific">Carex littledalei</name>
    <dbReference type="NCBI Taxonomy" id="544730"/>
    <lineage>
        <taxon>Eukaryota</taxon>
        <taxon>Viridiplantae</taxon>
        <taxon>Streptophyta</taxon>
        <taxon>Embryophyta</taxon>
        <taxon>Tracheophyta</taxon>
        <taxon>Spermatophyta</taxon>
        <taxon>Magnoliopsida</taxon>
        <taxon>Liliopsida</taxon>
        <taxon>Poales</taxon>
        <taxon>Cyperaceae</taxon>
        <taxon>Cyperoideae</taxon>
        <taxon>Cariceae</taxon>
        <taxon>Carex</taxon>
        <taxon>Carex subgen. Euthyceras</taxon>
    </lineage>
</organism>
<gene>
    <name evidence="2" type="ORF">FCM35_KLT20492</name>
</gene>
<dbReference type="AlphaFoldDB" id="A0A833VPK6"/>
<dbReference type="Gene3D" id="1.25.40.10">
    <property type="entry name" value="Tetratricopeptide repeat domain"/>
    <property type="match status" value="1"/>
</dbReference>
<dbReference type="PANTHER" id="PTHR26312">
    <property type="entry name" value="TETRATRICOPEPTIDE REPEAT PROTEIN 5"/>
    <property type="match status" value="1"/>
</dbReference>
<accession>A0A833VPK6</accession>
<dbReference type="Proteomes" id="UP000623129">
    <property type="component" value="Unassembled WGS sequence"/>
</dbReference>
<feature type="region of interest" description="Disordered" evidence="1">
    <location>
        <begin position="184"/>
        <end position="203"/>
    </location>
</feature>
<evidence type="ECO:0000313" key="2">
    <source>
        <dbReference type="EMBL" id="KAF3335985.1"/>
    </source>
</evidence>
<feature type="compositionally biased region" description="Low complexity" evidence="1">
    <location>
        <begin position="190"/>
        <end position="203"/>
    </location>
</feature>